<evidence type="ECO:0000256" key="4">
    <source>
        <dbReference type="ARBA" id="ARBA00022723"/>
    </source>
</evidence>
<keyword evidence="6 7" id="KW-0460">Magnesium</keyword>
<keyword evidence="4 7" id="KW-0479">Metal-binding</keyword>
<protein>
    <recommendedName>
        <fullName evidence="8">Inositol-1-monophosphatase</fullName>
        <ecNumber evidence="8">3.1.3.25</ecNumber>
    </recommendedName>
</protein>
<evidence type="ECO:0000256" key="8">
    <source>
        <dbReference type="RuleBase" id="RU364068"/>
    </source>
</evidence>
<dbReference type="OrthoDB" id="9772456at2"/>
<evidence type="ECO:0000256" key="6">
    <source>
        <dbReference type="ARBA" id="ARBA00022842"/>
    </source>
</evidence>
<dbReference type="InterPro" id="IPR000760">
    <property type="entry name" value="Inositol_monophosphatase-like"/>
</dbReference>
<evidence type="ECO:0000256" key="5">
    <source>
        <dbReference type="ARBA" id="ARBA00022801"/>
    </source>
</evidence>
<dbReference type="EMBL" id="MSIE01000004">
    <property type="protein sequence ID" value="OLF18920.1"/>
    <property type="molecule type" value="Genomic_DNA"/>
</dbReference>
<gene>
    <name evidence="9" type="ORF">BU204_03410</name>
</gene>
<organism evidence="9 10">
    <name type="scientific">Actinophytocola xanthii</name>
    <dbReference type="NCBI Taxonomy" id="1912961"/>
    <lineage>
        <taxon>Bacteria</taxon>
        <taxon>Bacillati</taxon>
        <taxon>Actinomycetota</taxon>
        <taxon>Actinomycetes</taxon>
        <taxon>Pseudonocardiales</taxon>
        <taxon>Pseudonocardiaceae</taxon>
    </lineage>
</organism>
<dbReference type="PROSITE" id="PS00630">
    <property type="entry name" value="IMP_2"/>
    <property type="match status" value="1"/>
</dbReference>
<proteinExistence type="inferred from homology"/>
<reference evidence="9 10" key="1">
    <citation type="submission" date="2016-12" db="EMBL/GenBank/DDBJ databases">
        <title>The draft genome sequence of Actinophytocola sp. 11-183.</title>
        <authorList>
            <person name="Wang W."/>
            <person name="Yuan L."/>
        </authorList>
    </citation>
    <scope>NUCLEOTIDE SEQUENCE [LARGE SCALE GENOMIC DNA]</scope>
    <source>
        <strain evidence="9 10">11-183</strain>
    </source>
</reference>
<comment type="caution">
    <text evidence="9">The sequence shown here is derived from an EMBL/GenBank/DDBJ whole genome shotgun (WGS) entry which is preliminary data.</text>
</comment>
<comment type="catalytic activity">
    <reaction evidence="1 8">
        <text>a myo-inositol phosphate + H2O = myo-inositol + phosphate</text>
        <dbReference type="Rhea" id="RHEA:24056"/>
        <dbReference type="ChEBI" id="CHEBI:15377"/>
        <dbReference type="ChEBI" id="CHEBI:17268"/>
        <dbReference type="ChEBI" id="CHEBI:43474"/>
        <dbReference type="ChEBI" id="CHEBI:84139"/>
        <dbReference type="EC" id="3.1.3.25"/>
    </reaction>
</comment>
<dbReference type="CDD" id="cd01639">
    <property type="entry name" value="IMPase"/>
    <property type="match status" value="1"/>
</dbReference>
<dbReference type="SUPFAM" id="SSF56655">
    <property type="entry name" value="Carbohydrate phosphatase"/>
    <property type="match status" value="1"/>
</dbReference>
<feature type="binding site" evidence="7">
    <location>
        <position position="216"/>
    </location>
    <ligand>
        <name>Mg(2+)</name>
        <dbReference type="ChEBI" id="CHEBI:18420"/>
        <label>1</label>
        <note>catalytic</note>
    </ligand>
</feature>
<dbReference type="EC" id="3.1.3.25" evidence="8"/>
<evidence type="ECO:0000256" key="3">
    <source>
        <dbReference type="ARBA" id="ARBA00009759"/>
    </source>
</evidence>
<dbReference type="Gene3D" id="3.30.540.10">
    <property type="entry name" value="Fructose-1,6-Bisphosphatase, subunit A, domain 1"/>
    <property type="match status" value="1"/>
</dbReference>
<comment type="similarity">
    <text evidence="3 8">Belongs to the inositol monophosphatase superfamily.</text>
</comment>
<evidence type="ECO:0000313" key="9">
    <source>
        <dbReference type="EMBL" id="OLF18920.1"/>
    </source>
</evidence>
<dbReference type="GO" id="GO:0008934">
    <property type="term" value="F:inositol monophosphate 1-phosphatase activity"/>
    <property type="evidence" value="ECO:0007669"/>
    <property type="project" value="InterPro"/>
</dbReference>
<dbReference type="STRING" id="1912961.BU204_03410"/>
<evidence type="ECO:0000256" key="1">
    <source>
        <dbReference type="ARBA" id="ARBA00001033"/>
    </source>
</evidence>
<feature type="binding site" evidence="7">
    <location>
        <position position="85"/>
    </location>
    <ligand>
        <name>Mg(2+)</name>
        <dbReference type="ChEBI" id="CHEBI:18420"/>
        <label>1</label>
        <note>catalytic</note>
    </ligand>
</feature>
<dbReference type="RefSeq" id="WP_075124044.1">
    <property type="nucleotide sequence ID" value="NZ_MSIE01000004.1"/>
</dbReference>
<dbReference type="AlphaFoldDB" id="A0A1Q8CX37"/>
<dbReference type="InterPro" id="IPR033942">
    <property type="entry name" value="IMPase"/>
</dbReference>
<accession>A0A1Q8CX37</accession>
<keyword evidence="10" id="KW-1185">Reference proteome</keyword>
<feature type="binding site" evidence="7">
    <location>
        <position position="88"/>
    </location>
    <ligand>
        <name>Mg(2+)</name>
        <dbReference type="ChEBI" id="CHEBI:18420"/>
        <label>1</label>
        <note>catalytic</note>
    </ligand>
</feature>
<dbReference type="PRINTS" id="PR00377">
    <property type="entry name" value="IMPHPHTASES"/>
</dbReference>
<evidence type="ECO:0000313" key="10">
    <source>
        <dbReference type="Proteomes" id="UP000185596"/>
    </source>
</evidence>
<feature type="binding site" evidence="7">
    <location>
        <position position="67"/>
    </location>
    <ligand>
        <name>Mg(2+)</name>
        <dbReference type="ChEBI" id="CHEBI:18420"/>
        <label>1</label>
        <note>catalytic</note>
    </ligand>
</feature>
<comment type="cofactor">
    <cofactor evidence="2 7 8">
        <name>Mg(2+)</name>
        <dbReference type="ChEBI" id="CHEBI:18420"/>
    </cofactor>
</comment>
<dbReference type="Proteomes" id="UP000185596">
    <property type="component" value="Unassembled WGS sequence"/>
</dbReference>
<dbReference type="GO" id="GO:0007165">
    <property type="term" value="P:signal transduction"/>
    <property type="evidence" value="ECO:0007669"/>
    <property type="project" value="TreeGrafter"/>
</dbReference>
<dbReference type="InterPro" id="IPR020583">
    <property type="entry name" value="Inositol_monoP_metal-BS"/>
</dbReference>
<evidence type="ECO:0000256" key="7">
    <source>
        <dbReference type="PIRSR" id="PIRSR600760-2"/>
    </source>
</evidence>
<dbReference type="PANTHER" id="PTHR20854">
    <property type="entry name" value="INOSITOL MONOPHOSPHATASE"/>
    <property type="match status" value="1"/>
</dbReference>
<keyword evidence="5 8" id="KW-0378">Hydrolase</keyword>
<dbReference type="PROSITE" id="PS00629">
    <property type="entry name" value="IMP_1"/>
    <property type="match status" value="1"/>
</dbReference>
<sequence>MTDDLPDLLRIAEQAVGLGYDIIKNTTPSEIRLKSDRDTVTDVDLKIENEVREFLRRMTPAAGFLGEEEASTASLDGDQDVWTLDPVDGTSNFAHGLPLCAVSLALVRGGAPVVAAMVAPFLNLRYLAAKGHGAFGNGVRIRVSATTELSQSIVSIGDYAVGDEAAAKNERRIRLTTLLAERVERIRMFGSAALDLAWVAEGRTDAAVIMANKPWDTAAGVLLAREAGANVVDATGAAHSFTSSETIAVNPHIQRSLLSLTSKIPKGHS</sequence>
<dbReference type="InterPro" id="IPR020550">
    <property type="entry name" value="Inositol_monophosphatase_CS"/>
</dbReference>
<evidence type="ECO:0000256" key="2">
    <source>
        <dbReference type="ARBA" id="ARBA00001946"/>
    </source>
</evidence>
<name>A0A1Q8CX37_9PSEU</name>
<dbReference type="GO" id="GO:0046854">
    <property type="term" value="P:phosphatidylinositol phosphate biosynthetic process"/>
    <property type="evidence" value="ECO:0007669"/>
    <property type="project" value="InterPro"/>
</dbReference>
<dbReference type="GO" id="GO:0006020">
    <property type="term" value="P:inositol metabolic process"/>
    <property type="evidence" value="ECO:0007669"/>
    <property type="project" value="TreeGrafter"/>
</dbReference>
<dbReference type="PANTHER" id="PTHR20854:SF4">
    <property type="entry name" value="INOSITOL-1-MONOPHOSPHATASE-RELATED"/>
    <property type="match status" value="1"/>
</dbReference>
<dbReference type="Pfam" id="PF00459">
    <property type="entry name" value="Inositol_P"/>
    <property type="match status" value="1"/>
</dbReference>
<dbReference type="Gene3D" id="3.40.190.80">
    <property type="match status" value="1"/>
</dbReference>
<dbReference type="GO" id="GO:0046872">
    <property type="term" value="F:metal ion binding"/>
    <property type="evidence" value="ECO:0007669"/>
    <property type="project" value="UniProtKB-KW"/>
</dbReference>